<sequence length="61" mass="6662">MVALMTVSVFVPITSVIGSGDVDLAKHLFMAPVSMDLMLVLFVSDMLQHRLWLAGEAEVTK</sequence>
<dbReference type="PATRIC" id="fig|1423726.3.peg.2959"/>
<keyword evidence="2" id="KW-1185">Reference proteome</keyword>
<dbReference type="AlphaFoldDB" id="A0A0R1GZF6"/>
<organism evidence="1 2">
    <name type="scientific">Loigolactobacillus bifermentans DSM 20003</name>
    <dbReference type="NCBI Taxonomy" id="1423726"/>
    <lineage>
        <taxon>Bacteria</taxon>
        <taxon>Bacillati</taxon>
        <taxon>Bacillota</taxon>
        <taxon>Bacilli</taxon>
        <taxon>Lactobacillales</taxon>
        <taxon>Lactobacillaceae</taxon>
        <taxon>Loigolactobacillus</taxon>
    </lineage>
</organism>
<dbReference type="STRING" id="1423726.FC07_GL002850"/>
<proteinExistence type="predicted"/>
<evidence type="ECO:0000313" key="2">
    <source>
        <dbReference type="Proteomes" id="UP000051461"/>
    </source>
</evidence>
<dbReference type="EMBL" id="AZDA01000046">
    <property type="protein sequence ID" value="KRK39129.1"/>
    <property type="molecule type" value="Genomic_DNA"/>
</dbReference>
<gene>
    <name evidence="1" type="ORF">FC07_GL002850</name>
</gene>
<dbReference type="Proteomes" id="UP000051461">
    <property type="component" value="Unassembled WGS sequence"/>
</dbReference>
<comment type="caution">
    <text evidence="1">The sequence shown here is derived from an EMBL/GenBank/DDBJ whole genome shotgun (WGS) entry which is preliminary data.</text>
</comment>
<name>A0A0R1GZF6_9LACO</name>
<reference evidence="1 2" key="1">
    <citation type="journal article" date="2015" name="Genome Announc.">
        <title>Expanding the biotechnology potential of lactobacilli through comparative genomics of 213 strains and associated genera.</title>
        <authorList>
            <person name="Sun Z."/>
            <person name="Harris H.M."/>
            <person name="McCann A."/>
            <person name="Guo C."/>
            <person name="Argimon S."/>
            <person name="Zhang W."/>
            <person name="Yang X."/>
            <person name="Jeffery I.B."/>
            <person name="Cooney J.C."/>
            <person name="Kagawa T.F."/>
            <person name="Liu W."/>
            <person name="Song Y."/>
            <person name="Salvetti E."/>
            <person name="Wrobel A."/>
            <person name="Rasinkangas P."/>
            <person name="Parkhill J."/>
            <person name="Rea M.C."/>
            <person name="O'Sullivan O."/>
            <person name="Ritari J."/>
            <person name="Douillard F.P."/>
            <person name="Paul Ross R."/>
            <person name="Yang R."/>
            <person name="Briner A.E."/>
            <person name="Felis G.E."/>
            <person name="de Vos W.M."/>
            <person name="Barrangou R."/>
            <person name="Klaenhammer T.R."/>
            <person name="Caufield P.W."/>
            <person name="Cui Y."/>
            <person name="Zhang H."/>
            <person name="O'Toole P.W."/>
        </authorList>
    </citation>
    <scope>NUCLEOTIDE SEQUENCE [LARGE SCALE GENOMIC DNA]</scope>
    <source>
        <strain evidence="1 2">DSM 20003</strain>
    </source>
</reference>
<evidence type="ECO:0000313" key="1">
    <source>
        <dbReference type="EMBL" id="KRK39129.1"/>
    </source>
</evidence>
<accession>A0A0R1GZF6</accession>
<protein>
    <submittedName>
        <fullName evidence="1">Uncharacterized protein</fullName>
    </submittedName>
</protein>